<dbReference type="EMBL" id="BSET01000001">
    <property type="protein sequence ID" value="GLK00547.1"/>
    <property type="molecule type" value="Genomic_DNA"/>
</dbReference>
<sequence>MSETSELATMADAETAARPLDLLLLGDNQFFGINHMSEEKARAQAIRFQDTSAIIDVIDIALDHGIRTLMCTTHDRIGEVCDHMRANPERYADYRFYPCMPYAHKYANAVTDNGMLGAVRQFLPEEGLLNAALRGGKSFMRKDIEGIITLLIDAEMKMFQGLNTPVVFLQNVVVDLMLGLGFDEAFAIFDRHVRERYGAEPGFITMNLPMLLDTLDRVGIRNPIVCANINEIGFRMSGGIAAYEQALREREFRPVAMSVFASGAIPPQRALRWIHDHAQVEAIVFGASSRASIASTTEIVRDLWG</sequence>
<reference evidence="1" key="1">
    <citation type="journal article" date="2014" name="Int. J. Syst. Evol. Microbiol.">
        <title>Complete genome sequence of Corynebacterium casei LMG S-19264T (=DSM 44701T), isolated from a smear-ripened cheese.</title>
        <authorList>
            <consortium name="US DOE Joint Genome Institute (JGI-PGF)"/>
            <person name="Walter F."/>
            <person name="Albersmeier A."/>
            <person name="Kalinowski J."/>
            <person name="Ruckert C."/>
        </authorList>
    </citation>
    <scope>NUCLEOTIDE SEQUENCE</scope>
    <source>
        <strain evidence="1">VKM Ac-1958</strain>
    </source>
</reference>
<dbReference type="Proteomes" id="UP001142325">
    <property type="component" value="Unassembled WGS sequence"/>
</dbReference>
<organism evidence="1 2">
    <name type="scientific">Microbacterium keratanolyticum</name>
    <dbReference type="NCBI Taxonomy" id="67574"/>
    <lineage>
        <taxon>Bacteria</taxon>
        <taxon>Bacillati</taxon>
        <taxon>Actinomycetota</taxon>
        <taxon>Actinomycetes</taxon>
        <taxon>Micrococcales</taxon>
        <taxon>Microbacteriaceae</taxon>
        <taxon>Microbacterium</taxon>
    </lineage>
</organism>
<dbReference type="RefSeq" id="WP_239526557.1">
    <property type="nucleotide sequence ID" value="NZ_BAAAUM010000001.1"/>
</dbReference>
<proteinExistence type="predicted"/>
<protein>
    <submittedName>
        <fullName evidence="1">Uncharacterized protein</fullName>
    </submittedName>
</protein>
<gene>
    <name evidence="1" type="ORF">GCM10017596_02620</name>
</gene>
<dbReference type="AlphaFoldDB" id="A0A9W6M7L9"/>
<keyword evidence="2" id="KW-1185">Reference proteome</keyword>
<reference evidence="1" key="2">
    <citation type="submission" date="2023-01" db="EMBL/GenBank/DDBJ databases">
        <authorList>
            <person name="Sun Q."/>
            <person name="Evtushenko L."/>
        </authorList>
    </citation>
    <scope>NUCLEOTIDE SEQUENCE</scope>
    <source>
        <strain evidence="1">VKM Ac-1958</strain>
    </source>
</reference>
<evidence type="ECO:0000313" key="1">
    <source>
        <dbReference type="EMBL" id="GLK00547.1"/>
    </source>
</evidence>
<evidence type="ECO:0000313" key="2">
    <source>
        <dbReference type="Proteomes" id="UP001142325"/>
    </source>
</evidence>
<comment type="caution">
    <text evidence="1">The sequence shown here is derived from an EMBL/GenBank/DDBJ whole genome shotgun (WGS) entry which is preliminary data.</text>
</comment>
<name>A0A9W6M7L9_9MICO</name>
<accession>A0A9W6M7L9</accession>